<keyword evidence="5 9" id="KW-0547">Nucleotide-binding</keyword>
<dbReference type="PANTHER" id="PTHR42698">
    <property type="entry name" value="GTPASE ERA"/>
    <property type="match status" value="1"/>
</dbReference>
<feature type="binding site" evidence="9">
    <location>
        <begin position="61"/>
        <end position="65"/>
    </location>
    <ligand>
        <name>GTP</name>
        <dbReference type="ChEBI" id="CHEBI:37565"/>
    </ligand>
</feature>
<comment type="subcellular location">
    <subcellularLocation>
        <location evidence="9">Cytoplasm</location>
    </subcellularLocation>
    <subcellularLocation>
        <location evidence="9">Cell membrane</location>
        <topology evidence="9">Peripheral membrane protein</topology>
    </subcellularLocation>
</comment>
<dbReference type="CDD" id="cd04163">
    <property type="entry name" value="Era"/>
    <property type="match status" value="1"/>
</dbReference>
<dbReference type="PANTHER" id="PTHR42698:SF1">
    <property type="entry name" value="GTPASE ERA, MITOCHONDRIAL"/>
    <property type="match status" value="1"/>
</dbReference>
<comment type="subunit">
    <text evidence="9">Monomer.</text>
</comment>
<dbReference type="InterPro" id="IPR015946">
    <property type="entry name" value="KH_dom-like_a/b"/>
</dbReference>
<dbReference type="GO" id="GO:0070181">
    <property type="term" value="F:small ribosomal subunit rRNA binding"/>
    <property type="evidence" value="ECO:0007669"/>
    <property type="project" value="UniProtKB-UniRule"/>
</dbReference>
<dbReference type="GO" id="GO:0000028">
    <property type="term" value="P:ribosomal small subunit assembly"/>
    <property type="evidence" value="ECO:0007669"/>
    <property type="project" value="TreeGrafter"/>
</dbReference>
<dbReference type="InterPro" id="IPR006073">
    <property type="entry name" value="GTP-bd"/>
</dbReference>
<dbReference type="Pfam" id="PF07650">
    <property type="entry name" value="KH_2"/>
    <property type="match status" value="1"/>
</dbReference>
<keyword evidence="4 9" id="KW-0699">rRNA-binding</keyword>
<keyword evidence="3 9" id="KW-0690">Ribosome biogenesis</keyword>
<evidence type="ECO:0000256" key="10">
    <source>
        <dbReference type="PROSITE-ProRule" id="PRU01050"/>
    </source>
</evidence>
<dbReference type="GO" id="GO:0003924">
    <property type="term" value="F:GTPase activity"/>
    <property type="evidence" value="ECO:0007669"/>
    <property type="project" value="UniProtKB-UniRule"/>
</dbReference>
<dbReference type="PROSITE" id="PS51713">
    <property type="entry name" value="G_ERA"/>
    <property type="match status" value="1"/>
</dbReference>
<reference evidence="14 15" key="1">
    <citation type="submission" date="2015-09" db="EMBL/GenBank/DDBJ databases">
        <title>Genome sequence of Oxobacter pfennigii DSM 3222.</title>
        <authorList>
            <person name="Poehlein A."/>
            <person name="Bengelsdorf F.R."/>
            <person name="Schiel-Bengelsdorf B."/>
            <person name="Duerre P."/>
            <person name="Daniel R."/>
        </authorList>
    </citation>
    <scope>NUCLEOTIDE SEQUENCE [LARGE SCALE GENOMIC DNA]</scope>
    <source>
        <strain evidence="14 15">DSM 3222</strain>
    </source>
</reference>
<dbReference type="EMBL" id="LKET01000032">
    <property type="protein sequence ID" value="KPU44107.1"/>
    <property type="molecule type" value="Genomic_DNA"/>
</dbReference>
<sequence>MGNTFKSGFVTIIGRPNVGKSTIMNNIIGEKLSIISNKPQTTRNTIQSVLTRDDCQMVFIDTPGIHKPKHKLGEYMVKIAEDTLNEVDTILFMTTPDKEVGPGDKFIMEQFKKTKTPVLLVINKIDQADKDKLIMTIDNYSREFKFHEIIPVSALTGENIATLIDVIKKILPEGPKYFPDDTVTDQAERFIVAEIIREKALNNLEQEVPHGIATEIIGMKEQENNIMNINAVIYCEKDSHKGIIIGKNGQMLKKIGAEARLDIERLLGIKVFLEIWVKVKKDWRNDSFTLKGFGYK</sequence>
<keyword evidence="8 9" id="KW-0472">Membrane</keyword>
<feature type="binding site" evidence="9">
    <location>
        <begin position="14"/>
        <end position="21"/>
    </location>
    <ligand>
        <name>GTP</name>
        <dbReference type="ChEBI" id="CHEBI:37565"/>
    </ligand>
</feature>
<dbReference type="GO" id="GO:0043024">
    <property type="term" value="F:ribosomal small subunit binding"/>
    <property type="evidence" value="ECO:0007669"/>
    <property type="project" value="TreeGrafter"/>
</dbReference>
<gene>
    <name evidence="9 14" type="primary">era</name>
    <name evidence="14" type="ORF">OXPF_22740</name>
</gene>
<feature type="region of interest" description="G3" evidence="10">
    <location>
        <begin position="61"/>
        <end position="64"/>
    </location>
</feature>
<organism evidence="14 15">
    <name type="scientific">Oxobacter pfennigii</name>
    <dbReference type="NCBI Taxonomy" id="36849"/>
    <lineage>
        <taxon>Bacteria</taxon>
        <taxon>Bacillati</taxon>
        <taxon>Bacillota</taxon>
        <taxon>Clostridia</taxon>
        <taxon>Eubacteriales</taxon>
        <taxon>Clostridiaceae</taxon>
        <taxon>Oxobacter</taxon>
    </lineage>
</organism>
<evidence type="ECO:0000256" key="4">
    <source>
        <dbReference type="ARBA" id="ARBA00022730"/>
    </source>
</evidence>
<feature type="domain" description="Era-type G" evidence="13">
    <location>
        <begin position="6"/>
        <end position="173"/>
    </location>
</feature>
<feature type="region of interest" description="G5" evidence="10">
    <location>
        <begin position="152"/>
        <end position="154"/>
    </location>
</feature>
<comment type="caution">
    <text evidence="14">The sequence shown here is derived from an EMBL/GenBank/DDBJ whole genome shotgun (WGS) entry which is preliminary data.</text>
</comment>
<comment type="function">
    <text evidence="9">An essential GTPase that binds both GDP and GTP, with rapid nucleotide exchange. Plays a role in 16S rRNA processing and 30S ribosomal subunit biogenesis and possibly also in cell cycle regulation and energy metabolism.</text>
</comment>
<dbReference type="GO" id="GO:0005829">
    <property type="term" value="C:cytosol"/>
    <property type="evidence" value="ECO:0007669"/>
    <property type="project" value="TreeGrafter"/>
</dbReference>
<keyword evidence="6 9" id="KW-0694">RNA-binding</keyword>
<evidence type="ECO:0000256" key="6">
    <source>
        <dbReference type="ARBA" id="ARBA00022884"/>
    </source>
</evidence>
<dbReference type="InterPro" id="IPR027417">
    <property type="entry name" value="P-loop_NTPase"/>
</dbReference>
<dbReference type="GO" id="GO:0005886">
    <property type="term" value="C:plasma membrane"/>
    <property type="evidence" value="ECO:0007669"/>
    <property type="project" value="UniProtKB-SubCell"/>
</dbReference>
<dbReference type="PATRIC" id="fig|36849.3.peg.2398"/>
<keyword evidence="9" id="KW-0963">Cytoplasm</keyword>
<evidence type="ECO:0000256" key="1">
    <source>
        <dbReference type="ARBA" id="ARBA00007921"/>
    </source>
</evidence>
<dbReference type="PROSITE" id="PS50823">
    <property type="entry name" value="KH_TYPE_2"/>
    <property type="match status" value="1"/>
</dbReference>
<evidence type="ECO:0000313" key="15">
    <source>
        <dbReference type="Proteomes" id="UP000050326"/>
    </source>
</evidence>
<dbReference type="NCBIfam" id="NF000908">
    <property type="entry name" value="PRK00089.1"/>
    <property type="match status" value="1"/>
</dbReference>
<evidence type="ECO:0000256" key="5">
    <source>
        <dbReference type="ARBA" id="ARBA00022741"/>
    </source>
</evidence>
<dbReference type="AlphaFoldDB" id="A0A0P8W5Y4"/>
<comment type="similarity">
    <text evidence="1 9 10 11">Belongs to the TRAFAC class TrmE-Era-EngA-EngB-Septin-like GTPase superfamily. Era GTPase family.</text>
</comment>
<dbReference type="GO" id="GO:0005525">
    <property type="term" value="F:GTP binding"/>
    <property type="evidence" value="ECO:0007669"/>
    <property type="project" value="UniProtKB-UniRule"/>
</dbReference>
<dbReference type="FunFam" id="3.40.50.300:FF:000094">
    <property type="entry name" value="GTPase Era"/>
    <property type="match status" value="1"/>
</dbReference>
<dbReference type="RefSeq" id="WP_054875305.1">
    <property type="nucleotide sequence ID" value="NZ_LKET01000032.1"/>
</dbReference>
<evidence type="ECO:0000313" key="14">
    <source>
        <dbReference type="EMBL" id="KPU44107.1"/>
    </source>
</evidence>
<keyword evidence="15" id="KW-1185">Reference proteome</keyword>
<evidence type="ECO:0000256" key="8">
    <source>
        <dbReference type="ARBA" id="ARBA00023136"/>
    </source>
</evidence>
<dbReference type="InterPro" id="IPR005225">
    <property type="entry name" value="Small_GTP-bd"/>
</dbReference>
<dbReference type="Proteomes" id="UP000050326">
    <property type="component" value="Unassembled WGS sequence"/>
</dbReference>
<dbReference type="InterPro" id="IPR004044">
    <property type="entry name" value="KH_dom_type_2"/>
</dbReference>
<dbReference type="OrthoDB" id="9805918at2"/>
<dbReference type="CDD" id="cd22534">
    <property type="entry name" value="KH-II_Era"/>
    <property type="match status" value="1"/>
</dbReference>
<dbReference type="InterPro" id="IPR009019">
    <property type="entry name" value="KH_sf_prok-type"/>
</dbReference>
<protein>
    <recommendedName>
        <fullName evidence="2 9">GTPase Era</fullName>
    </recommendedName>
</protein>
<dbReference type="NCBIfam" id="TIGR00436">
    <property type="entry name" value="era"/>
    <property type="match status" value="1"/>
</dbReference>
<dbReference type="Gene3D" id="3.40.50.300">
    <property type="entry name" value="P-loop containing nucleotide triphosphate hydrolases"/>
    <property type="match status" value="1"/>
</dbReference>
<evidence type="ECO:0000259" key="13">
    <source>
        <dbReference type="PROSITE" id="PS51713"/>
    </source>
</evidence>
<dbReference type="FunFam" id="3.30.300.20:FF:000003">
    <property type="entry name" value="GTPase Era"/>
    <property type="match status" value="1"/>
</dbReference>
<keyword evidence="7 9" id="KW-0342">GTP-binding</keyword>
<evidence type="ECO:0000256" key="3">
    <source>
        <dbReference type="ARBA" id="ARBA00022517"/>
    </source>
</evidence>
<feature type="region of interest" description="G4" evidence="10">
    <location>
        <begin position="123"/>
        <end position="126"/>
    </location>
</feature>
<feature type="binding site" evidence="9">
    <location>
        <begin position="123"/>
        <end position="126"/>
    </location>
    <ligand>
        <name>GTP</name>
        <dbReference type="ChEBI" id="CHEBI:37565"/>
    </ligand>
</feature>
<feature type="domain" description="KH type-2" evidence="12">
    <location>
        <begin position="204"/>
        <end position="281"/>
    </location>
</feature>
<dbReference type="HAMAP" id="MF_00367">
    <property type="entry name" value="GTPase_Era"/>
    <property type="match status" value="1"/>
</dbReference>
<accession>A0A0P8W5Y4</accession>
<feature type="region of interest" description="G1" evidence="10">
    <location>
        <begin position="14"/>
        <end position="21"/>
    </location>
</feature>
<name>A0A0P8W5Y4_9CLOT</name>
<evidence type="ECO:0000256" key="7">
    <source>
        <dbReference type="ARBA" id="ARBA00023134"/>
    </source>
</evidence>
<dbReference type="InterPro" id="IPR005662">
    <property type="entry name" value="GTPase_Era-like"/>
</dbReference>
<dbReference type="Pfam" id="PF01926">
    <property type="entry name" value="MMR_HSR1"/>
    <property type="match status" value="1"/>
</dbReference>
<proteinExistence type="inferred from homology"/>
<keyword evidence="9" id="KW-1003">Cell membrane</keyword>
<evidence type="ECO:0000256" key="11">
    <source>
        <dbReference type="RuleBase" id="RU003761"/>
    </source>
</evidence>
<dbReference type="SUPFAM" id="SSF54814">
    <property type="entry name" value="Prokaryotic type KH domain (KH-domain type II)"/>
    <property type="match status" value="1"/>
</dbReference>
<dbReference type="Gene3D" id="3.30.300.20">
    <property type="match status" value="1"/>
</dbReference>
<feature type="region of interest" description="G2" evidence="10">
    <location>
        <begin position="40"/>
        <end position="44"/>
    </location>
</feature>
<evidence type="ECO:0000256" key="9">
    <source>
        <dbReference type="HAMAP-Rule" id="MF_00367"/>
    </source>
</evidence>
<dbReference type="NCBIfam" id="TIGR00231">
    <property type="entry name" value="small_GTP"/>
    <property type="match status" value="1"/>
</dbReference>
<evidence type="ECO:0000259" key="12">
    <source>
        <dbReference type="PROSITE" id="PS50823"/>
    </source>
</evidence>
<dbReference type="SUPFAM" id="SSF52540">
    <property type="entry name" value="P-loop containing nucleoside triphosphate hydrolases"/>
    <property type="match status" value="1"/>
</dbReference>
<dbReference type="STRING" id="36849.OXPF_22740"/>
<dbReference type="InterPro" id="IPR030388">
    <property type="entry name" value="G_ERA_dom"/>
</dbReference>
<evidence type="ECO:0000256" key="2">
    <source>
        <dbReference type="ARBA" id="ARBA00020484"/>
    </source>
</evidence>